<evidence type="ECO:0000313" key="5">
    <source>
        <dbReference type="Proteomes" id="UP000003374"/>
    </source>
</evidence>
<dbReference type="Proteomes" id="UP000003374">
    <property type="component" value="Unassembled WGS sequence"/>
</dbReference>
<dbReference type="AlphaFoldDB" id="A4BPG9"/>
<organism evidence="4 5">
    <name type="scientific">Nitrococcus mobilis Nb-231</name>
    <dbReference type="NCBI Taxonomy" id="314278"/>
    <lineage>
        <taxon>Bacteria</taxon>
        <taxon>Pseudomonadati</taxon>
        <taxon>Pseudomonadota</taxon>
        <taxon>Gammaproteobacteria</taxon>
        <taxon>Chromatiales</taxon>
        <taxon>Ectothiorhodospiraceae</taxon>
        <taxon>Nitrococcus</taxon>
    </lineage>
</organism>
<dbReference type="HOGENOM" id="CLU_082936_3_0_6"/>
<evidence type="ECO:0000259" key="3">
    <source>
        <dbReference type="Pfam" id="PF10881"/>
    </source>
</evidence>
<feature type="domain" description="DUF2726" evidence="3">
    <location>
        <begin position="49"/>
        <end position="160"/>
    </location>
</feature>
<dbReference type="OrthoDB" id="5782056at2"/>
<dbReference type="Pfam" id="PF10881">
    <property type="entry name" value="DUF2726"/>
    <property type="match status" value="1"/>
</dbReference>
<keyword evidence="5" id="KW-1185">Reference proteome</keyword>
<gene>
    <name evidence="4" type="ORF">NB231_12059</name>
</gene>
<evidence type="ECO:0000313" key="4">
    <source>
        <dbReference type="EMBL" id="EAR22470.1"/>
    </source>
</evidence>
<dbReference type="EMBL" id="AAOF01000003">
    <property type="protein sequence ID" value="EAR22470.1"/>
    <property type="molecule type" value="Genomic_DNA"/>
</dbReference>
<name>A4BPG9_9GAMM</name>
<dbReference type="eggNOG" id="ENOG5032WUR">
    <property type="taxonomic scope" value="Bacteria"/>
</dbReference>
<evidence type="ECO:0000256" key="2">
    <source>
        <dbReference type="SAM" id="Phobius"/>
    </source>
</evidence>
<dbReference type="RefSeq" id="WP_005002874.1">
    <property type="nucleotide sequence ID" value="NZ_CH672427.1"/>
</dbReference>
<feature type="compositionally biased region" description="Basic and acidic residues" evidence="1">
    <location>
        <begin position="161"/>
        <end position="172"/>
    </location>
</feature>
<feature type="region of interest" description="Disordered" evidence="1">
    <location>
        <begin position="161"/>
        <end position="186"/>
    </location>
</feature>
<dbReference type="Gene3D" id="3.40.960.10">
    <property type="entry name" value="VSR Endonuclease"/>
    <property type="match status" value="1"/>
</dbReference>
<feature type="transmembrane region" description="Helical" evidence="2">
    <location>
        <begin position="6"/>
        <end position="23"/>
    </location>
</feature>
<evidence type="ECO:0000256" key="1">
    <source>
        <dbReference type="SAM" id="MobiDB-lite"/>
    </source>
</evidence>
<proteinExistence type="predicted"/>
<keyword evidence="2" id="KW-1133">Transmembrane helix</keyword>
<reference evidence="4 5" key="1">
    <citation type="submission" date="2006-02" db="EMBL/GenBank/DDBJ databases">
        <authorList>
            <person name="Waterbury J."/>
            <person name="Ferriera S."/>
            <person name="Johnson J."/>
            <person name="Kravitz S."/>
            <person name="Halpern A."/>
            <person name="Remington K."/>
            <person name="Beeson K."/>
            <person name="Tran B."/>
            <person name="Rogers Y.-H."/>
            <person name="Friedman R."/>
            <person name="Venter J.C."/>
        </authorList>
    </citation>
    <scope>NUCLEOTIDE SEQUENCE [LARGE SCALE GENOMIC DNA]</scope>
    <source>
        <strain evidence="4 5">Nb-231</strain>
    </source>
</reference>
<comment type="caution">
    <text evidence="4">The sequence shown here is derived from an EMBL/GenBank/DDBJ whole genome shotgun (WGS) entry which is preliminary data.</text>
</comment>
<sequence>MESIGYFMVLALMAGAVSALVVRTKQSRRQEEKVGNIRSPAKFRAKRPLSDPEQVLFGRLKTALPDHVILSQVSFSQFLFTKGGDRKQNFARFAEVRQKVADFLVCDPSFRIVSVIELDDRSHRQEKDERRDAILKEAGLKIVRWKTSNIPNAETIRREILGKSPMNKKECTDDAPAMGYDTPAQE</sequence>
<dbReference type="InterPro" id="IPR024402">
    <property type="entry name" value="DUF2726"/>
</dbReference>
<dbReference type="STRING" id="314278.NB231_12059"/>
<keyword evidence="2" id="KW-0472">Membrane</keyword>
<keyword evidence="2" id="KW-0812">Transmembrane</keyword>
<protein>
    <recommendedName>
        <fullName evidence="3">DUF2726 domain-containing protein</fullName>
    </recommendedName>
</protein>
<accession>A4BPG9</accession>